<evidence type="ECO:0000313" key="3">
    <source>
        <dbReference type="Proteomes" id="UP001209570"/>
    </source>
</evidence>
<dbReference type="AlphaFoldDB" id="A0AAD5LNF8"/>
<dbReference type="InterPro" id="IPR035927">
    <property type="entry name" value="DUSP-like_sf"/>
</dbReference>
<dbReference type="PROSITE" id="PS51283">
    <property type="entry name" value="DUSP"/>
    <property type="match status" value="1"/>
</dbReference>
<keyword evidence="3" id="KW-1185">Reference proteome</keyword>
<dbReference type="Gene3D" id="3.30.2230.10">
    <property type="entry name" value="DUSP-like"/>
    <property type="match status" value="1"/>
</dbReference>
<accession>A0AAD5LNF8</accession>
<protein>
    <recommendedName>
        <fullName evidence="1">DUSP domain-containing protein</fullName>
    </recommendedName>
</protein>
<dbReference type="InterPro" id="IPR006615">
    <property type="entry name" value="Pept_C19_DUSP"/>
</dbReference>
<organism evidence="2 3">
    <name type="scientific">Pythium insidiosum</name>
    <name type="common">Pythiosis disease agent</name>
    <dbReference type="NCBI Taxonomy" id="114742"/>
    <lineage>
        <taxon>Eukaryota</taxon>
        <taxon>Sar</taxon>
        <taxon>Stramenopiles</taxon>
        <taxon>Oomycota</taxon>
        <taxon>Peronosporomycetes</taxon>
        <taxon>Pythiales</taxon>
        <taxon>Pythiaceae</taxon>
        <taxon>Pythium</taxon>
    </lineage>
</organism>
<name>A0AAD5LNF8_PYTIN</name>
<dbReference type="Proteomes" id="UP001209570">
    <property type="component" value="Unassembled WGS sequence"/>
</dbReference>
<gene>
    <name evidence="2" type="ORF">P43SY_006295</name>
</gene>
<reference evidence="2" key="1">
    <citation type="submission" date="2021-12" db="EMBL/GenBank/DDBJ databases">
        <title>Prjna785345.</title>
        <authorList>
            <person name="Rujirawat T."/>
            <person name="Krajaejun T."/>
        </authorList>
    </citation>
    <scope>NUCLEOTIDE SEQUENCE</scope>
    <source>
        <strain evidence="2">Pi057C3</strain>
    </source>
</reference>
<dbReference type="GO" id="GO:0004843">
    <property type="term" value="F:cysteine-type deubiquitinase activity"/>
    <property type="evidence" value="ECO:0007669"/>
    <property type="project" value="InterPro"/>
</dbReference>
<sequence length="417" mass="46677">MEHLSLCQLSTLFEFLTARDIAQLSQSCRALQPSEAAVQTAIGLVIKHRFGDVLGFLREDDPNWPRSLLVLRCGEVLRVKQVLSNAVFAPDAAPAVAPRTSVLLSKAWTLAWKKRCQLYEQYVAQFRVTKKKQRRAATTSRSAVVSDAAFADSEAAATRDASALIVCPHDRLLPLPFCVARAKRAVVSRSGFRVLATFTSDVRGFPVASTPDCLTCVQDKDAADREQEQRRQERFEEQIAGSTELVDLLLRKNGYPNELFSPATTRGNTLLSLSHNDHHTYFLVPKKWLVQWRQFVRSLSDDAPGPILNSELVCDAHQSTIVPPYITMFLSGFSLEVSLQASQALGTCSSQQYEIVTSGEWEALADRYCAEYAVGFDVLSGSYHWRTPECNVCHFGMRESGQRRPRRRNYGSQGVRR</sequence>
<dbReference type="SUPFAM" id="SSF143791">
    <property type="entry name" value="DUSP-like"/>
    <property type="match status" value="1"/>
</dbReference>
<dbReference type="EMBL" id="JAKCXM010000058">
    <property type="protein sequence ID" value="KAJ0404725.1"/>
    <property type="molecule type" value="Genomic_DNA"/>
</dbReference>
<comment type="caution">
    <text evidence="2">The sequence shown here is derived from an EMBL/GenBank/DDBJ whole genome shotgun (WGS) entry which is preliminary data.</text>
</comment>
<proteinExistence type="predicted"/>
<evidence type="ECO:0000259" key="1">
    <source>
        <dbReference type="PROSITE" id="PS51283"/>
    </source>
</evidence>
<feature type="domain" description="DUSP" evidence="1">
    <location>
        <begin position="237"/>
        <end position="379"/>
    </location>
</feature>
<evidence type="ECO:0000313" key="2">
    <source>
        <dbReference type="EMBL" id="KAJ0404725.1"/>
    </source>
</evidence>
<dbReference type="Pfam" id="PF06337">
    <property type="entry name" value="DUSP"/>
    <property type="match status" value="1"/>
</dbReference>